<dbReference type="InterPro" id="IPR010634">
    <property type="entry name" value="DUF1223"/>
</dbReference>
<evidence type="ECO:0000313" key="1">
    <source>
        <dbReference type="EMBL" id="CAD1829417.1"/>
    </source>
</evidence>
<organism evidence="1">
    <name type="scientific">Ananas comosus var. bracteatus</name>
    <name type="common">red pineapple</name>
    <dbReference type="NCBI Taxonomy" id="296719"/>
    <lineage>
        <taxon>Eukaryota</taxon>
        <taxon>Viridiplantae</taxon>
        <taxon>Streptophyta</taxon>
        <taxon>Embryophyta</taxon>
        <taxon>Tracheophyta</taxon>
        <taxon>Spermatophyta</taxon>
        <taxon>Magnoliopsida</taxon>
        <taxon>Liliopsida</taxon>
        <taxon>Poales</taxon>
        <taxon>Bromeliaceae</taxon>
        <taxon>Bromelioideae</taxon>
        <taxon>Ananas</taxon>
    </lineage>
</organism>
<dbReference type="PANTHER" id="PTHR36057">
    <property type="match status" value="1"/>
</dbReference>
<protein>
    <submittedName>
        <fullName evidence="1">Uncharacterized protein</fullName>
    </submittedName>
</protein>
<sequence length="252" mass="26840">MAPRRLFACFGRGGGASSATGGASPEANATADLTAEEQRRMGPVLVELFASQGCAASPEAEAVVAALARGGQEDHDEEGWGWGLWLWRSTWSTGTTGAEGPLRVEHVDGAAEGLRGGAAPRHALHPQAVVHGRAHCLGADREAIISAVQSAPRFPSPTMQATFQRPSPETLQVSFSGQLRTKVDSHGADVMVALYENGLVTDCTQGENKGRVLPNDHVVRHPPEATLRKGRLCQEEPLRLRSVCFVGWIQSH</sequence>
<dbReference type="PANTHER" id="PTHR36057:SF1">
    <property type="entry name" value="LIPOPROTEIN LIPID ATTACHMENT SITE-LIKE PROTEIN, PUTATIVE (DUF1223)-RELATED"/>
    <property type="match status" value="1"/>
</dbReference>
<dbReference type="EMBL" id="LR862147">
    <property type="protein sequence ID" value="CAD1829417.1"/>
    <property type="molecule type" value="Genomic_DNA"/>
</dbReference>
<name>A0A6V7PEW8_ANACO</name>
<dbReference type="SUPFAM" id="SSF52833">
    <property type="entry name" value="Thioredoxin-like"/>
    <property type="match status" value="1"/>
</dbReference>
<reference evidence="1" key="1">
    <citation type="submission" date="2020-07" db="EMBL/GenBank/DDBJ databases">
        <authorList>
            <person name="Lin J."/>
        </authorList>
    </citation>
    <scope>NUCLEOTIDE SEQUENCE</scope>
</reference>
<dbReference type="AlphaFoldDB" id="A0A6V7PEW8"/>
<accession>A0A6V7PEW8</accession>
<dbReference type="InterPro" id="IPR036249">
    <property type="entry name" value="Thioredoxin-like_sf"/>
</dbReference>
<gene>
    <name evidence="1" type="ORF">CB5_LOCUS12628</name>
</gene>
<dbReference type="Pfam" id="PF06764">
    <property type="entry name" value="DUF1223"/>
    <property type="match status" value="1"/>
</dbReference>
<proteinExistence type="predicted"/>